<reference evidence="2" key="1">
    <citation type="journal article" date="2020" name="Nature">
        <title>Giant virus diversity and host interactions through global metagenomics.</title>
        <authorList>
            <person name="Schulz F."/>
            <person name="Roux S."/>
            <person name="Paez-Espino D."/>
            <person name="Jungbluth S."/>
            <person name="Walsh D.A."/>
            <person name="Denef V.J."/>
            <person name="McMahon K.D."/>
            <person name="Konstantinidis K.T."/>
            <person name="Eloe-Fadrosh E.A."/>
            <person name="Kyrpides N.C."/>
            <person name="Woyke T."/>
        </authorList>
    </citation>
    <scope>NUCLEOTIDE SEQUENCE</scope>
    <source>
        <strain evidence="2">GVMAG-M-3300027763-16</strain>
    </source>
</reference>
<evidence type="ECO:0000256" key="1">
    <source>
        <dbReference type="SAM" id="MobiDB-lite"/>
    </source>
</evidence>
<dbReference type="EMBL" id="MN740454">
    <property type="protein sequence ID" value="QHU27354.1"/>
    <property type="molecule type" value="Genomic_DNA"/>
</dbReference>
<name>A0A6C0LCI5_9ZZZZ</name>
<organism evidence="2">
    <name type="scientific">viral metagenome</name>
    <dbReference type="NCBI Taxonomy" id="1070528"/>
    <lineage>
        <taxon>unclassified sequences</taxon>
        <taxon>metagenomes</taxon>
        <taxon>organismal metagenomes</taxon>
    </lineage>
</organism>
<evidence type="ECO:0000313" key="2">
    <source>
        <dbReference type="EMBL" id="QHU27354.1"/>
    </source>
</evidence>
<accession>A0A6C0LCI5</accession>
<proteinExistence type="predicted"/>
<feature type="region of interest" description="Disordered" evidence="1">
    <location>
        <begin position="430"/>
        <end position="469"/>
    </location>
</feature>
<protein>
    <submittedName>
        <fullName evidence="2">Uncharacterized protein</fullName>
    </submittedName>
</protein>
<sequence>MNIIKPVYVYKWVDSKQHIKYVFDPYANNYNSSINIIKEPIYQDSSKEDAINKIAYYINANAATAAGDNKTPYYTWVNKESFLFDIETIKWKGYNINPFKSTDRKSEDINEAIDINYNKSIELFETTDIINIVFKSDFSDDNKYYYDNIKFKSNNYKADSNRKINELYKLKIINNKKTSDEYYNVVFAAKITDIHPLITIFDKLTASHKIQLIQYITDQNKAYYKLYKKHTFKNRKEMSRLFKLNKDSKECINIYYTKNIFITIFTNGIINLTFNYSIDKGSNINDINKYKDELNEYINKVLNIKVVFKEKLINARILYYVNKTKYDDLKKEIRGSTIFVSGKDEEFYYYKRTANYKDRSAIDRNIKNEIDNNDIKMKANDAVADITDTRIIVKKESGGYMIDVKNAKSFFEFECLEFWISKIIESSVKDTQSSDHDPEPEPNPINAKSPKVSTGIHKNDSEINSSSGSDDIRIHMLDKYAKTSSESSGGNGDDNTKYLINKLKIADRDIWGVYNKSRKCQKDHQPLPLTAQEYNDLTKKGYKFDNFMVHNKNHYVCPRIWCPKSNVPLDESDPNAKCPAANEKPMLLNEDMKNKNKPRYVYLKKKDNIPCCGKKLTIYDDAAADASNDDAAVDAGIDDVSDDIKEDDAPVKPIVKPKPKPETKPIAAKVNKQDADKNHIMKKYPIEKKDRYGDIPKELYKILYPNNYEEFFEGCLSPNNINKKKCILRKGLINIEDISEKYGNRYDNIINTIAYLVGETKESFVENIKNKIDIIIYISLDNGNICRDFGDYEPVLYEYNRELYGDLKKHIHTINNKYNIQIDLPKFDSKNEKAVFKISRLLYIYKSYRKFIEYIAADNYPDDKGIQYLYSIIAFLYKKLLIVWENTINSNSNAPSVDLLVPDYINDIIEYYGLQKKTEIIMILKEKWNFNGNHEENKKHKDNKLYELMKDRDNIYFYEPLIIKTINLEKKHYALSEFPNIMEIINYQPINSILSNLKYINNFIKDESAKYSIETLIINDDYTVDKIMLKNNILIRFNPQGTILLPYLIKELNIKNVVFLDDIVDTEYKITITNHIYAQFLKKINQLKDFNITVDIGVNNDMNTEITKNILTIHKDHYDDDRVSRGSVILFGKKNEFEEYNDKNTKVINKWLELRSLVKDRLSSILETKNNKIVENSKKSRIEFIKYLVGLFDNGSHSSRSKEKIQIILEEIPVFTKDGLNNWYASTLLHTKYDYINGLSDNFVDNGTELLFTQFLIEKNIPKNILYYHEANPRIIHDIHDNTVVNYDNTYDDAKKHNNIDRANKENRAVADIVIKMPQMFEGEPKDLNSKWTKYKKKIWWQLKYIKNDYIPNNIIELFSYFKSLDNDIVNNYSDIIEKTFKHYHHEFNKGIKDGLVDNKKEIKKIFKDPHFYTSYINAMNQLNNTKKIFKTVELFLTTYFYKSETAERLAILNNLSTSEEYVYHPNESTFFNISKVLNISILIIHNRAEYGKAANISKRADDKDLSITTSIFKADNNELDRPLLILYRKNDKIHLSYYVIRNMNTNNIIYTELKDAPEEIKTMIMNAKKTSTYSSSSSTQTSNI</sequence>